<comment type="caution">
    <text evidence="2">The sequence shown here is derived from an EMBL/GenBank/DDBJ whole genome shotgun (WGS) entry which is preliminary data.</text>
</comment>
<dbReference type="eggNOG" id="COG5015">
    <property type="taxonomic scope" value="Bacteria"/>
</dbReference>
<dbReference type="RefSeq" id="WP_002852338.1">
    <property type="nucleotide sequence ID" value="NZ_ADKM02000122.1"/>
</dbReference>
<evidence type="ECO:0000313" key="3">
    <source>
        <dbReference type="Proteomes" id="UP000004259"/>
    </source>
</evidence>
<protein>
    <submittedName>
        <fullName evidence="2">Pyridoxamine 5'-phosphate oxidase family protein</fullName>
    </submittedName>
</protein>
<dbReference type="InterPro" id="IPR011576">
    <property type="entry name" value="Pyridox_Oxase_N"/>
</dbReference>
<keyword evidence="3" id="KW-1185">Reference proteome</keyword>
<dbReference type="EMBL" id="ADKM02000122">
    <property type="protein sequence ID" value="EGC01906.1"/>
    <property type="molecule type" value="Genomic_DNA"/>
</dbReference>
<dbReference type="InterPro" id="IPR012349">
    <property type="entry name" value="Split_barrel_FMN-bd"/>
</dbReference>
<dbReference type="SUPFAM" id="SSF50475">
    <property type="entry name" value="FMN-binding split barrel"/>
    <property type="match status" value="1"/>
</dbReference>
<accession>E9SFN8</accession>
<sequence length="130" mass="14592">MKEILEYLKSCGTFYIATCDGDQPRVRPFGAVCEFEGKLYIITSNKKDVYKQITADPKVEISGMKGGTWIRLSGELEEDTRREARVAMLEAYPELGNMYNVDDGVMTVFSFKSGKADICSFTDAPKSYTL</sequence>
<reference evidence="2 3" key="1">
    <citation type="submission" date="2011-02" db="EMBL/GenBank/DDBJ databases">
        <authorList>
            <person name="Nelson K.E."/>
            <person name="Sutton G."/>
            <person name="Torralba M."/>
            <person name="Durkin S."/>
            <person name="Harkins D."/>
            <person name="Montgomery R."/>
            <person name="Ziemer C."/>
            <person name="Klaassens E."/>
            <person name="Ocuiv P."/>
            <person name="Morrison M."/>
        </authorList>
    </citation>
    <scope>NUCLEOTIDE SEQUENCE [LARGE SCALE GENOMIC DNA]</scope>
    <source>
        <strain evidence="2 3">8</strain>
    </source>
</reference>
<feature type="domain" description="Pyridoxamine 5'-phosphate oxidase N-terminal" evidence="1">
    <location>
        <begin position="2"/>
        <end position="88"/>
    </location>
</feature>
<dbReference type="Proteomes" id="UP000004259">
    <property type="component" value="Unassembled WGS sequence"/>
</dbReference>
<dbReference type="OrthoDB" id="9792542at2"/>
<dbReference type="Pfam" id="PF01243">
    <property type="entry name" value="PNPOx_N"/>
    <property type="match status" value="1"/>
</dbReference>
<evidence type="ECO:0000259" key="1">
    <source>
        <dbReference type="Pfam" id="PF01243"/>
    </source>
</evidence>
<organism evidence="2 3">
    <name type="scientific">Ruminococcus albus 8</name>
    <dbReference type="NCBI Taxonomy" id="246199"/>
    <lineage>
        <taxon>Bacteria</taxon>
        <taxon>Bacillati</taxon>
        <taxon>Bacillota</taxon>
        <taxon>Clostridia</taxon>
        <taxon>Eubacteriales</taxon>
        <taxon>Oscillospiraceae</taxon>
        <taxon>Ruminococcus</taxon>
    </lineage>
</organism>
<dbReference type="AlphaFoldDB" id="E9SFN8"/>
<name>E9SFN8_RUMAL</name>
<gene>
    <name evidence="2" type="ORF">CUS_7836</name>
</gene>
<evidence type="ECO:0000313" key="2">
    <source>
        <dbReference type="EMBL" id="EGC01906.1"/>
    </source>
</evidence>
<dbReference type="Gene3D" id="2.30.110.10">
    <property type="entry name" value="Electron Transport, Fmn-binding Protein, Chain A"/>
    <property type="match status" value="1"/>
</dbReference>
<proteinExistence type="predicted"/>
<dbReference type="STRING" id="246199.CUS_7836"/>